<protein>
    <submittedName>
        <fullName evidence="1">Uncharacterized protein</fullName>
    </submittedName>
</protein>
<comment type="caution">
    <text evidence="1">The sequence shown here is derived from an EMBL/GenBank/DDBJ whole genome shotgun (WGS) entry which is preliminary data.</text>
</comment>
<dbReference type="RefSeq" id="WP_393167422.1">
    <property type="nucleotide sequence ID" value="NZ_JBICRM010000011.1"/>
</dbReference>
<gene>
    <name evidence="1" type="ORF">ACFLIM_19715</name>
</gene>
<keyword evidence="2" id="KW-1185">Reference proteome</keyword>
<reference evidence="1 2" key="1">
    <citation type="submission" date="2024-10" db="EMBL/GenBank/DDBJ databases">
        <authorList>
            <person name="Topkara A.R."/>
            <person name="Saygin H."/>
        </authorList>
    </citation>
    <scope>NUCLEOTIDE SEQUENCE [LARGE SCALE GENOMIC DNA]</scope>
    <source>
        <strain evidence="1 2">M3C6</strain>
    </source>
</reference>
<accession>A0ABW7ADJ7</accession>
<name>A0ABW7ADJ7_9ACTN</name>
<dbReference type="EMBL" id="JBICRM010000011">
    <property type="protein sequence ID" value="MFG1705423.1"/>
    <property type="molecule type" value="Genomic_DNA"/>
</dbReference>
<evidence type="ECO:0000313" key="1">
    <source>
        <dbReference type="EMBL" id="MFG1705423.1"/>
    </source>
</evidence>
<sequence length="141" mass="15859">MAVLDGIALPPRWRITSRLLAGWPIDEGHLLELWPHGRTPEGRIRWLYRLSYRNRTIFSATDISSPAGTVLSTCTLITSATTVLRFLTLCPGDTDAEYFDSSTRTQINWRDRFAEELSLYAMEDVCAYCGGDHASPGCGMW</sequence>
<evidence type="ECO:0000313" key="2">
    <source>
        <dbReference type="Proteomes" id="UP001603978"/>
    </source>
</evidence>
<dbReference type="Proteomes" id="UP001603978">
    <property type="component" value="Unassembled WGS sequence"/>
</dbReference>
<organism evidence="1 2">
    <name type="scientific">Nonomuraea marmarensis</name>
    <dbReference type="NCBI Taxonomy" id="3351344"/>
    <lineage>
        <taxon>Bacteria</taxon>
        <taxon>Bacillati</taxon>
        <taxon>Actinomycetota</taxon>
        <taxon>Actinomycetes</taxon>
        <taxon>Streptosporangiales</taxon>
        <taxon>Streptosporangiaceae</taxon>
        <taxon>Nonomuraea</taxon>
    </lineage>
</organism>
<proteinExistence type="predicted"/>